<keyword evidence="1" id="KW-0472">Membrane</keyword>
<proteinExistence type="predicted"/>
<evidence type="ECO:0000313" key="2">
    <source>
        <dbReference type="EMBL" id="CDI95468.1"/>
    </source>
</evidence>
<reference evidence="2 3" key="1">
    <citation type="submission" date="2013-09" db="EMBL/GenBank/DDBJ databases">
        <authorList>
            <person name="Sundararajan A."/>
        </authorList>
    </citation>
    <scope>NUCLEOTIDE SEQUENCE [LARGE SCALE GENOMIC DNA]</scope>
    <source>
        <strain evidence="2">CIDMTR</strain>
    </source>
</reference>
<keyword evidence="1" id="KW-0812">Transmembrane</keyword>
<organism evidence="2 3">
    <name type="scientific">Caviid herpesvirus 2 str. CIDMTR</name>
    <dbReference type="NCBI Taxonomy" id="1415526"/>
    <lineage>
        <taxon>Viruses</taxon>
        <taxon>Duplodnaviria</taxon>
        <taxon>Heunggongvirae</taxon>
        <taxon>Peploviricota</taxon>
        <taxon>Herviviricetes</taxon>
        <taxon>Herpesvirales</taxon>
        <taxon>Orthoherpesviridae</taxon>
        <taxon>Betaherpesvirinae</taxon>
        <taxon>Quwivirus</taxon>
        <taxon>Quwivirus caviidbeta2</taxon>
    </lineage>
</organism>
<evidence type="ECO:0000313" key="3">
    <source>
        <dbReference type="Proteomes" id="UP000163196"/>
    </source>
</evidence>
<protein>
    <submittedName>
        <fullName evidence="2">Gp147.1</fullName>
    </submittedName>
</protein>
<dbReference type="Proteomes" id="UP000163196">
    <property type="component" value="Genome"/>
</dbReference>
<accession>U6HC85</accession>
<feature type="transmembrane region" description="Helical" evidence="1">
    <location>
        <begin position="351"/>
        <end position="370"/>
    </location>
</feature>
<name>U6HC85_9BETA</name>
<sequence>MWFWLVLLTLALERNTAFYVSLSRDFRLAMYVTYNSTWMSAPAIVLHLSDEPAIRVDVDSTSGQVVGTPVAHWLHVNLTRFYTASIQSYVSAFINDTRFIASGNASYRNDTESSGPDTFQLSVGCTMPSAFDSRWSAHWSYGDRYSIRQECNATLPATLAAPCGNDSHSVLSASNDSDSERFTEILKSDLVTSFIRHECYRTVAEGQKHDERSWKLIDFHMRTKIYMRTIKDTNTADNVSTLCCIVVGTAIIRPHVGWYTLSDSAYHPGPRQERLPSDNGTYLDKGCVNVTTAVDPKNYQCSYHYTASFVEESYALSMMSVANHSLNTTRFMSPPLRDTEERENGTTHRNVGFFCGLLLALLLMVCAFVARQRRVGASKGTPTVRFAGKTEDDRVYLV</sequence>
<evidence type="ECO:0000256" key="1">
    <source>
        <dbReference type="SAM" id="Phobius"/>
    </source>
</evidence>
<keyword evidence="1" id="KW-1133">Transmembrane helix</keyword>
<dbReference type="EMBL" id="HG531783">
    <property type="protein sequence ID" value="CDI95468.1"/>
    <property type="molecule type" value="Genomic_DNA"/>
</dbReference>
<reference evidence="2 3" key="2">
    <citation type="submission" date="2013-11" db="EMBL/GenBank/DDBJ databases">
        <title>Genome sequence of a novel, newly isolated strain of guinea pig cytomegalovirus: CIDMTR strain.</title>
        <authorList>
            <person name="Schleiss M.R."/>
            <person name="Hernandez-Alvarado N."/>
            <person name="Ramaraj T."/>
            <person name="Crow J.A."/>
        </authorList>
    </citation>
    <scope>NUCLEOTIDE SEQUENCE [LARGE SCALE GENOMIC DNA]</scope>
    <source>
        <strain evidence="2">CIDMTR</strain>
    </source>
</reference>